<evidence type="ECO:0000313" key="1">
    <source>
        <dbReference type="EMBL" id="JAV73081.1"/>
    </source>
</evidence>
<dbReference type="PANTHER" id="PTHR47331">
    <property type="entry name" value="PHD-TYPE DOMAIN-CONTAINING PROTEIN"/>
    <property type="match status" value="1"/>
</dbReference>
<dbReference type="AlphaFoldDB" id="A0A1Y1LJL9"/>
<organism evidence="1">
    <name type="scientific">Photinus pyralis</name>
    <name type="common">Common eastern firefly</name>
    <name type="synonym">Lampyris pyralis</name>
    <dbReference type="NCBI Taxonomy" id="7054"/>
    <lineage>
        <taxon>Eukaryota</taxon>
        <taxon>Metazoa</taxon>
        <taxon>Ecdysozoa</taxon>
        <taxon>Arthropoda</taxon>
        <taxon>Hexapoda</taxon>
        <taxon>Insecta</taxon>
        <taxon>Pterygota</taxon>
        <taxon>Neoptera</taxon>
        <taxon>Endopterygota</taxon>
        <taxon>Coleoptera</taxon>
        <taxon>Polyphaga</taxon>
        <taxon>Elateriformia</taxon>
        <taxon>Elateroidea</taxon>
        <taxon>Lampyridae</taxon>
        <taxon>Lampyrinae</taxon>
        <taxon>Photinus</taxon>
    </lineage>
</organism>
<dbReference type="InterPro" id="IPR005312">
    <property type="entry name" value="DUF1759"/>
</dbReference>
<dbReference type="Pfam" id="PF03564">
    <property type="entry name" value="DUF1759"/>
    <property type="match status" value="1"/>
</dbReference>
<sequence>MAELKLLIAKRGTIKGQLRRFSTFINSYDSSKVAELNIRLDKIVGILDEFNILQDQIDILCEINTNTDELAQQERESFENEYYKLVAMAKECLEPVTNLLQTQNNSTKFENNGTFKLPARDLPSFNGNYDQWLPFYETFKTLIHNDQTITDIQKFHCLKSCLKDEAAKLVDSLATTFENYSITWDLLVERYHNKELIIKNHVSALFALPTVTKDNSTAMRQLINTISLNLKVLHSLGLPTEQWDALIIYLVVSKLDYITARDWEENITTDIPALSDLIDFLKHKCESLESLQVGSKISSNQGSKPTYQRYVNNGALSVQNPSQIECSYCNQSHFIYSCEIFKELTAENAFQEARRLKLCTNCLRKGHSSMNCRSSGCKHCNKKHSTLFHGKKPSTSANPQESNIATWSDVREELNSNVYTLLSTACLQILDAAGQFHTCRAVLVTASHSNFITNDLANKLQLPSTHIDWKIISIINQNALSVDKLVNVTIKSKHNNFKSNINSVVLPKITEPIPSFDLDRSLFNIPSGIKLADNNFNKSSTIDLLLGAEIYWSLLRDGQFKIDNQPTLQNTHLGWILGGNVLLPYPLNDRTNSIVSLGSITISNAFGN</sequence>
<reference evidence="1" key="1">
    <citation type="journal article" date="2016" name="Sci. Rep.">
        <title>Molecular characterization of firefly nuptial gifts: a multi-omics approach sheds light on postcopulatory sexual selection.</title>
        <authorList>
            <person name="Al-Wathiqui N."/>
            <person name="Fallon T.R."/>
            <person name="South A."/>
            <person name="Weng J.K."/>
            <person name="Lewis S.M."/>
        </authorList>
    </citation>
    <scope>NUCLEOTIDE SEQUENCE</scope>
</reference>
<name>A0A1Y1LJL9_PHOPY</name>
<dbReference type="PANTHER" id="PTHR47331:SF5">
    <property type="entry name" value="RIBONUCLEASE H"/>
    <property type="match status" value="1"/>
</dbReference>
<accession>A0A1Y1LJL9</accession>
<proteinExistence type="predicted"/>
<protein>
    <submittedName>
        <fullName evidence="1">Uncharacterized protein</fullName>
    </submittedName>
</protein>
<dbReference type="EMBL" id="GEZM01055231">
    <property type="protein sequence ID" value="JAV73081.1"/>
    <property type="molecule type" value="Transcribed_RNA"/>
</dbReference>